<dbReference type="AlphaFoldDB" id="L0P2F6"/>
<protein>
    <submittedName>
        <fullName evidence="2">PH01B019A14.6 protein</fullName>
    </submittedName>
</protein>
<sequence>MEPSPAAHRRKCGWRGPRRSGGTSVGVDAAVEEACPLDGEGERLGDVELEGNWGEVGRLGRPGFGRGRRRELREEERRAEDHGAGTATPEAREMPNPAVPGQIRPSQARSDAMFGRHEASARRGRRRIGGRAGGGSGGGRRGDEGEQEEEAAVEGGGGGAVAGGARENGR</sequence>
<reference evidence="2" key="1">
    <citation type="submission" date="2012-05" db="EMBL/GenBank/DDBJ databases">
        <authorList>
            <person name="Han B."/>
            <person name="Lu Y."/>
            <person name="Feng Q."/>
            <person name="Zhao Q."/>
            <person name="Lu T.T."/>
            <person name="Li Y."/>
            <person name="Liu K.Y."/>
            <person name="Huang X.H."/>
            <person name="Fan D.L."/>
            <person name="Weng Q.J."/>
            <person name="Zhang L."/>
            <person name="Lu Y.Q."/>
            <person name="Guo Y.L."/>
            <person name="Li W.J."/>
            <person name="Zhou C.C."/>
            <person name="Lu H.Y."/>
            <person name="Huang T."/>
            <person name="Zhu C.R."/>
            <person name="Zhao Y."/>
            <person name="Hu T."/>
            <person name="Yao N."/>
        </authorList>
    </citation>
    <scope>NUCLEOTIDE SEQUENCE</scope>
</reference>
<evidence type="ECO:0000256" key="1">
    <source>
        <dbReference type="SAM" id="MobiDB-lite"/>
    </source>
</evidence>
<accession>L0P2F6</accession>
<name>L0P2F6_PHYED</name>
<feature type="region of interest" description="Disordered" evidence="1">
    <location>
        <begin position="1"/>
        <end position="27"/>
    </location>
</feature>
<feature type="compositionally biased region" description="Basic and acidic residues" evidence="1">
    <location>
        <begin position="71"/>
        <end position="83"/>
    </location>
</feature>
<proteinExistence type="predicted"/>
<feature type="compositionally biased region" description="Gly residues" evidence="1">
    <location>
        <begin position="130"/>
        <end position="139"/>
    </location>
</feature>
<gene>
    <name evidence="2" type="primary">PH01B019A14.6</name>
</gene>
<dbReference type="EMBL" id="FO203439">
    <property type="protein sequence ID" value="CCI55337.1"/>
    <property type="molecule type" value="Genomic_DNA"/>
</dbReference>
<feature type="compositionally biased region" description="Basic residues" evidence="1">
    <location>
        <begin position="7"/>
        <end position="18"/>
    </location>
</feature>
<organism evidence="2">
    <name type="scientific">Phyllostachys edulis</name>
    <name type="common">Tortoise shell bamboo</name>
    <name type="synonym">Bambusa edulis</name>
    <dbReference type="NCBI Taxonomy" id="38705"/>
    <lineage>
        <taxon>Eukaryota</taxon>
        <taxon>Viridiplantae</taxon>
        <taxon>Streptophyta</taxon>
        <taxon>Embryophyta</taxon>
        <taxon>Tracheophyta</taxon>
        <taxon>Spermatophyta</taxon>
        <taxon>Magnoliopsida</taxon>
        <taxon>Liliopsida</taxon>
        <taxon>Poales</taxon>
        <taxon>Poaceae</taxon>
        <taxon>BOP clade</taxon>
        <taxon>Bambusoideae</taxon>
        <taxon>Arundinarodae</taxon>
        <taxon>Arundinarieae</taxon>
        <taxon>Arundinariinae</taxon>
        <taxon>Phyllostachys</taxon>
    </lineage>
</organism>
<feature type="region of interest" description="Disordered" evidence="1">
    <location>
        <begin position="53"/>
        <end position="170"/>
    </location>
</feature>
<evidence type="ECO:0000313" key="2">
    <source>
        <dbReference type="EMBL" id="CCI55337.1"/>
    </source>
</evidence>